<feature type="non-terminal residue" evidence="2">
    <location>
        <position position="78"/>
    </location>
</feature>
<name>A0A8S3EZR0_9BILA</name>
<dbReference type="Proteomes" id="UP000681967">
    <property type="component" value="Unassembled WGS sequence"/>
</dbReference>
<dbReference type="AlphaFoldDB" id="A0A8S3EZR0"/>
<comment type="caution">
    <text evidence="2">The sequence shown here is derived from an EMBL/GenBank/DDBJ whole genome shotgun (WGS) entry which is preliminary data.</text>
</comment>
<feature type="compositionally biased region" description="Polar residues" evidence="1">
    <location>
        <begin position="63"/>
        <end position="78"/>
    </location>
</feature>
<dbReference type="EMBL" id="CAJOBH010236667">
    <property type="protein sequence ID" value="CAF5093513.1"/>
    <property type="molecule type" value="Genomic_DNA"/>
</dbReference>
<protein>
    <submittedName>
        <fullName evidence="2">Uncharacterized protein</fullName>
    </submittedName>
</protein>
<organism evidence="2 4">
    <name type="scientific">Rotaria magnacalcarata</name>
    <dbReference type="NCBI Taxonomy" id="392030"/>
    <lineage>
        <taxon>Eukaryota</taxon>
        <taxon>Metazoa</taxon>
        <taxon>Spiralia</taxon>
        <taxon>Gnathifera</taxon>
        <taxon>Rotifera</taxon>
        <taxon>Eurotatoria</taxon>
        <taxon>Bdelloidea</taxon>
        <taxon>Philodinida</taxon>
        <taxon>Philodinidae</taxon>
        <taxon>Rotaria</taxon>
    </lineage>
</organism>
<evidence type="ECO:0000313" key="3">
    <source>
        <dbReference type="EMBL" id="CAF5188648.1"/>
    </source>
</evidence>
<dbReference type="EMBL" id="CAJOBJ010335722">
    <property type="protein sequence ID" value="CAF5188648.1"/>
    <property type="molecule type" value="Genomic_DNA"/>
</dbReference>
<sequence length="78" mass="8508">ISGSLHIVLLQVGTSSMKKLSDFQQHNVPRASISDGIIIDNNDNSLSERSDSRNSFDDESIDDSVSLSNNTTDQITVK</sequence>
<feature type="region of interest" description="Disordered" evidence="1">
    <location>
        <begin position="32"/>
        <end position="78"/>
    </location>
</feature>
<reference evidence="2" key="1">
    <citation type="submission" date="2021-02" db="EMBL/GenBank/DDBJ databases">
        <authorList>
            <person name="Nowell W R."/>
        </authorList>
    </citation>
    <scope>NUCLEOTIDE SEQUENCE</scope>
</reference>
<dbReference type="Proteomes" id="UP000681720">
    <property type="component" value="Unassembled WGS sequence"/>
</dbReference>
<evidence type="ECO:0000313" key="2">
    <source>
        <dbReference type="EMBL" id="CAF5093513.1"/>
    </source>
</evidence>
<evidence type="ECO:0000256" key="1">
    <source>
        <dbReference type="SAM" id="MobiDB-lite"/>
    </source>
</evidence>
<feature type="non-terminal residue" evidence="2">
    <location>
        <position position="1"/>
    </location>
</feature>
<feature type="compositionally biased region" description="Basic and acidic residues" evidence="1">
    <location>
        <begin position="46"/>
        <end position="56"/>
    </location>
</feature>
<feature type="compositionally biased region" description="Low complexity" evidence="1">
    <location>
        <begin position="32"/>
        <end position="45"/>
    </location>
</feature>
<accession>A0A8S3EZR0</accession>
<evidence type="ECO:0000313" key="4">
    <source>
        <dbReference type="Proteomes" id="UP000681967"/>
    </source>
</evidence>
<gene>
    <name evidence="2" type="ORF">BYL167_LOCUS63460</name>
    <name evidence="3" type="ORF">GIL414_LOCUS72129</name>
</gene>
<proteinExistence type="predicted"/>